<reference evidence="5 6" key="1">
    <citation type="journal article" date="2024" name="Nat. Commun.">
        <title>Phylogenomics reveals the evolutionary origins of lichenization in chlorophyte algae.</title>
        <authorList>
            <person name="Puginier C."/>
            <person name="Libourel C."/>
            <person name="Otte J."/>
            <person name="Skaloud P."/>
            <person name="Haon M."/>
            <person name="Grisel S."/>
            <person name="Petersen M."/>
            <person name="Berrin J.G."/>
            <person name="Delaux P.M."/>
            <person name="Dal Grande F."/>
            <person name="Keller J."/>
        </authorList>
    </citation>
    <scope>NUCLEOTIDE SEQUENCE [LARGE SCALE GENOMIC DNA]</scope>
    <source>
        <strain evidence="5 6">SAG 2523</strain>
    </source>
</reference>
<keyword evidence="2" id="KW-0067">ATP-binding</keyword>
<dbReference type="EMBL" id="JALJOV010000455">
    <property type="protein sequence ID" value="KAK9863568.1"/>
    <property type="molecule type" value="Genomic_DNA"/>
</dbReference>
<dbReference type="Pfam" id="PF10431">
    <property type="entry name" value="ClpB_D2-small"/>
    <property type="match status" value="1"/>
</dbReference>
<dbReference type="InterPro" id="IPR003959">
    <property type="entry name" value="ATPase_AAA_core"/>
</dbReference>
<feature type="domain" description="Clp ATPase C-terminal" evidence="4">
    <location>
        <begin position="161"/>
        <end position="253"/>
    </location>
</feature>
<dbReference type="GO" id="GO:0005759">
    <property type="term" value="C:mitochondrial matrix"/>
    <property type="evidence" value="ECO:0007669"/>
    <property type="project" value="TreeGrafter"/>
</dbReference>
<evidence type="ECO:0000256" key="1">
    <source>
        <dbReference type="ARBA" id="ARBA00022741"/>
    </source>
</evidence>
<accession>A0AAW1T3V3</accession>
<evidence type="ECO:0000256" key="2">
    <source>
        <dbReference type="ARBA" id="ARBA00022840"/>
    </source>
</evidence>
<comment type="caution">
    <text evidence="5">The sequence shown here is derived from an EMBL/GenBank/DDBJ whole genome shotgun (WGS) entry which is preliminary data.</text>
</comment>
<keyword evidence="1" id="KW-0547">Nucleotide-binding</keyword>
<organism evidence="5 6">
    <name type="scientific">Apatococcus fuscideae</name>
    <dbReference type="NCBI Taxonomy" id="2026836"/>
    <lineage>
        <taxon>Eukaryota</taxon>
        <taxon>Viridiplantae</taxon>
        <taxon>Chlorophyta</taxon>
        <taxon>core chlorophytes</taxon>
        <taxon>Trebouxiophyceae</taxon>
        <taxon>Chlorellales</taxon>
        <taxon>Chlorellaceae</taxon>
        <taxon>Apatococcus</taxon>
    </lineage>
</organism>
<name>A0AAW1T3V3_9CHLO</name>
<dbReference type="Gene3D" id="1.10.8.60">
    <property type="match status" value="1"/>
</dbReference>
<dbReference type="Gene3D" id="3.40.50.300">
    <property type="entry name" value="P-loop containing nucleotide triphosphate hydrolases"/>
    <property type="match status" value="1"/>
</dbReference>
<dbReference type="InterPro" id="IPR027417">
    <property type="entry name" value="P-loop_NTPase"/>
</dbReference>
<dbReference type="InterPro" id="IPR050052">
    <property type="entry name" value="ATP-dep_Clp_protease_ClpX"/>
</dbReference>
<evidence type="ECO:0000256" key="3">
    <source>
        <dbReference type="SAM" id="MobiDB-lite"/>
    </source>
</evidence>
<evidence type="ECO:0000313" key="6">
    <source>
        <dbReference type="Proteomes" id="UP001485043"/>
    </source>
</evidence>
<dbReference type="Pfam" id="PF07724">
    <property type="entry name" value="AAA_2"/>
    <property type="match status" value="1"/>
</dbReference>
<feature type="region of interest" description="Disordered" evidence="3">
    <location>
        <begin position="264"/>
        <end position="284"/>
    </location>
</feature>
<protein>
    <recommendedName>
        <fullName evidence="4">Clp ATPase C-terminal domain-containing protein</fullName>
    </recommendedName>
</protein>
<dbReference type="PANTHER" id="PTHR48102">
    <property type="entry name" value="ATP-DEPENDENT CLP PROTEASE ATP-BINDING SUBUNIT CLPX-LIKE, MITOCHONDRIAL-RELATED"/>
    <property type="match status" value="1"/>
</dbReference>
<dbReference type="GO" id="GO:0005524">
    <property type="term" value="F:ATP binding"/>
    <property type="evidence" value="ECO:0007669"/>
    <property type="project" value="UniProtKB-KW"/>
</dbReference>
<dbReference type="SUPFAM" id="SSF52540">
    <property type="entry name" value="P-loop containing nucleoside triphosphate hydrolases"/>
    <property type="match status" value="1"/>
</dbReference>
<dbReference type="SMART" id="SM01086">
    <property type="entry name" value="ClpB_D2-small"/>
    <property type="match status" value="1"/>
</dbReference>
<feature type="compositionally biased region" description="Acidic residues" evidence="3">
    <location>
        <begin position="270"/>
        <end position="284"/>
    </location>
</feature>
<evidence type="ECO:0000313" key="5">
    <source>
        <dbReference type="EMBL" id="KAK9863568.1"/>
    </source>
</evidence>
<dbReference type="AlphaFoldDB" id="A0AAW1T3V3"/>
<dbReference type="InterPro" id="IPR019489">
    <property type="entry name" value="Clp_ATPase_C"/>
</dbReference>
<dbReference type="PANTHER" id="PTHR48102:SF7">
    <property type="entry name" value="ATP-DEPENDENT CLP PROTEASE ATP-BINDING SUBUNIT CLPX-LIKE, MITOCHONDRIAL"/>
    <property type="match status" value="1"/>
</dbReference>
<dbReference type="GO" id="GO:0051603">
    <property type="term" value="P:proteolysis involved in protein catabolic process"/>
    <property type="evidence" value="ECO:0007669"/>
    <property type="project" value="TreeGrafter"/>
</dbReference>
<sequence>MRTLLSTLRSWMGLLRDAGVTPALIDKIVKRSENISITRDVSGEGVQQALLKMLEGTTVNVPEKGGRKNPRGDFTPVDTKDILFICGGAFNDLERIVADRTNRASMGFNNPVRVRMEGQGEAQAEWQAGVLRQTEQADLISYGLIPEFVGRFPVIAALKALTEDELITVLRDPRNALCKQYKAMFKMDGAELRVTSGALRTIARTAVSRGTGARGLRSIMEKLLRDAQFETPSGEFKVVLLDEAAAKGERPVQLLRDSAEADQLMAEAGHDEDEVDEPAAAEVM</sequence>
<dbReference type="FunFam" id="1.10.8.60:FF:000002">
    <property type="entry name" value="ATP-dependent Clp protease ATP-binding subunit ClpX"/>
    <property type="match status" value="1"/>
</dbReference>
<evidence type="ECO:0000259" key="4">
    <source>
        <dbReference type="SMART" id="SM01086"/>
    </source>
</evidence>
<dbReference type="GO" id="GO:0016887">
    <property type="term" value="F:ATP hydrolysis activity"/>
    <property type="evidence" value="ECO:0007669"/>
    <property type="project" value="InterPro"/>
</dbReference>
<gene>
    <name evidence="5" type="ORF">WJX84_009042</name>
</gene>
<keyword evidence="6" id="KW-1185">Reference proteome</keyword>
<proteinExistence type="predicted"/>
<dbReference type="Proteomes" id="UP001485043">
    <property type="component" value="Unassembled WGS sequence"/>
</dbReference>